<dbReference type="AlphaFoldDB" id="A0A7X5J8I6"/>
<comment type="caution">
    <text evidence="1">The sequence shown here is derived from an EMBL/GenBank/DDBJ whole genome shotgun (WGS) entry which is preliminary data.</text>
</comment>
<accession>A0A7X5J8I6</accession>
<keyword evidence="2" id="KW-1185">Reference proteome</keyword>
<dbReference type="EMBL" id="JAABLQ010000001">
    <property type="protein sequence ID" value="NBN77295.1"/>
    <property type="molecule type" value="Genomic_DNA"/>
</dbReference>
<protein>
    <submittedName>
        <fullName evidence="1">Uncharacterized protein</fullName>
    </submittedName>
</protein>
<name>A0A7X5J8I6_9HYPH</name>
<reference evidence="2" key="1">
    <citation type="submission" date="2020-01" db="EMBL/GenBank/DDBJ databases">
        <authorList>
            <person name="Fang Y."/>
            <person name="Sun R."/>
            <person name="Nie L."/>
            <person name="He J."/>
            <person name="Hao L."/>
            <person name="Wang L."/>
            <person name="Su S."/>
            <person name="Lv E."/>
            <person name="Zhang Z."/>
            <person name="Xie R."/>
            <person name="Liu H."/>
        </authorList>
    </citation>
    <scope>NUCLEOTIDE SEQUENCE [LARGE SCALE GENOMIC DNA]</scope>
    <source>
        <strain evidence="2">XCT-53</strain>
    </source>
</reference>
<sequence length="53" mass="6037">MTQHTDQLSELIADYRAGIEDTIELLITLLDRLDGDSDLEPEPEEGLGIYRDF</sequence>
<dbReference type="Proteomes" id="UP000586722">
    <property type="component" value="Unassembled WGS sequence"/>
</dbReference>
<dbReference type="RefSeq" id="WP_161707856.1">
    <property type="nucleotide sequence ID" value="NZ_JAABLQ010000001.1"/>
</dbReference>
<evidence type="ECO:0000313" key="2">
    <source>
        <dbReference type="Proteomes" id="UP000586722"/>
    </source>
</evidence>
<organism evidence="1 2">
    <name type="scientific">Pannonibacter tanglangensis</name>
    <dbReference type="NCBI Taxonomy" id="2750084"/>
    <lineage>
        <taxon>Bacteria</taxon>
        <taxon>Pseudomonadati</taxon>
        <taxon>Pseudomonadota</taxon>
        <taxon>Alphaproteobacteria</taxon>
        <taxon>Hyphomicrobiales</taxon>
        <taxon>Stappiaceae</taxon>
        <taxon>Pannonibacter</taxon>
    </lineage>
</organism>
<gene>
    <name evidence="1" type="ORF">GWI72_03320</name>
</gene>
<proteinExistence type="predicted"/>
<evidence type="ECO:0000313" key="1">
    <source>
        <dbReference type="EMBL" id="NBN77295.1"/>
    </source>
</evidence>